<dbReference type="EMBL" id="AQPN01000023">
    <property type="protein sequence ID" value="EOR96129.1"/>
    <property type="molecule type" value="Genomic_DNA"/>
</dbReference>
<dbReference type="Proteomes" id="UP000014174">
    <property type="component" value="Unassembled WGS sequence"/>
</dbReference>
<reference evidence="1 2" key="1">
    <citation type="journal article" date="2013" name="Genome Announc.">
        <title>Draft Genome Sequence of Arcticibacter svalbardensis Strain MN12-7T, a Member of the Family Sphingobacteriaceae Isolated from an Arctic Soil Sample.</title>
        <authorList>
            <person name="Shivaji S."/>
            <person name="Ara S."/>
            <person name="Prasad S."/>
            <person name="Manasa B.P."/>
            <person name="Begum Z."/>
            <person name="Singh A."/>
            <person name="Kumar Pinnaka A."/>
        </authorList>
    </citation>
    <scope>NUCLEOTIDE SEQUENCE [LARGE SCALE GENOMIC DNA]</scope>
    <source>
        <strain evidence="1 2">MN12-7</strain>
    </source>
</reference>
<evidence type="ECO:0000313" key="2">
    <source>
        <dbReference type="Proteomes" id="UP000014174"/>
    </source>
</evidence>
<dbReference type="AlphaFoldDB" id="R9H4P0"/>
<sequence length="153" mass="17794">MGFFIALCFHFVLHRYVSIYPSLVFPAFSDAPKIVDEVKFPDVQLYALTNKDHSIKLSKETFFSNLYADHANFFLKTISKRESGYNKSALLRQRRSAFISYAIGQLRKIYPNQDFIGLELIKANRYYSVKKGHLIPPVIANQNRTVIYFNNEN</sequence>
<dbReference type="STRING" id="1150600.ADIARSV_0642"/>
<accession>R9H4P0</accession>
<keyword evidence="2" id="KW-1185">Reference proteome</keyword>
<evidence type="ECO:0000313" key="1">
    <source>
        <dbReference type="EMBL" id="EOR96129.1"/>
    </source>
</evidence>
<organism evidence="1 2">
    <name type="scientific">Arcticibacter svalbardensis MN12-7</name>
    <dbReference type="NCBI Taxonomy" id="1150600"/>
    <lineage>
        <taxon>Bacteria</taxon>
        <taxon>Pseudomonadati</taxon>
        <taxon>Bacteroidota</taxon>
        <taxon>Sphingobacteriia</taxon>
        <taxon>Sphingobacteriales</taxon>
        <taxon>Sphingobacteriaceae</taxon>
        <taxon>Arcticibacter</taxon>
    </lineage>
</organism>
<gene>
    <name evidence="1" type="ORF">ADIARSV_0642</name>
</gene>
<protein>
    <submittedName>
        <fullName evidence="1">Uncharacterized protein</fullName>
    </submittedName>
</protein>
<name>R9H4P0_9SPHI</name>
<proteinExistence type="predicted"/>
<comment type="caution">
    <text evidence="1">The sequence shown here is derived from an EMBL/GenBank/DDBJ whole genome shotgun (WGS) entry which is preliminary data.</text>
</comment>